<name>A0A8H8XAL2_9GAMM</name>
<reference evidence="5 6" key="1">
    <citation type="submission" date="2020-05" db="EMBL/GenBank/DDBJ databases">
        <authorList>
            <person name="Petersen J."/>
            <person name="Sayavedra L."/>
        </authorList>
    </citation>
    <scope>NUCLEOTIDE SEQUENCE [LARGE SCALE GENOMIC DNA]</scope>
    <source>
        <strain evidence="5">B thermophilus SOXS</strain>
    </source>
</reference>
<dbReference type="Gene3D" id="2.130.10.130">
    <property type="entry name" value="Integrin alpha, N-terminal"/>
    <property type="match status" value="12"/>
</dbReference>
<feature type="non-terminal residue" evidence="5">
    <location>
        <position position="1"/>
    </location>
</feature>
<dbReference type="PRINTS" id="PR01185">
    <property type="entry name" value="INTEGRINA"/>
</dbReference>
<keyword evidence="3" id="KW-0378">Hydrolase</keyword>
<dbReference type="GO" id="GO:0005509">
    <property type="term" value="F:calcium ion binding"/>
    <property type="evidence" value="ECO:0007669"/>
    <property type="project" value="InterPro"/>
</dbReference>
<dbReference type="InterPro" id="IPR001343">
    <property type="entry name" value="Hemolysn_Ca-bd"/>
</dbReference>
<dbReference type="PANTHER" id="PTHR23221:SF7">
    <property type="entry name" value="PHOSPHATIDYLINOSITOL-GLYCAN-SPECIFIC PHOSPHOLIPASE D"/>
    <property type="match status" value="1"/>
</dbReference>
<accession>A0A8H8XAL2</accession>
<dbReference type="Pfam" id="PF00353">
    <property type="entry name" value="HemolysinCabind"/>
    <property type="match status" value="3"/>
</dbReference>
<gene>
    <name evidence="5" type="ORF">THERMOS_649</name>
</gene>
<dbReference type="GO" id="GO:0008305">
    <property type="term" value="C:integrin complex"/>
    <property type="evidence" value="ECO:0007669"/>
    <property type="project" value="InterPro"/>
</dbReference>
<dbReference type="InterPro" id="IPR013517">
    <property type="entry name" value="FG-GAP"/>
</dbReference>
<evidence type="ECO:0000256" key="1">
    <source>
        <dbReference type="ARBA" id="ARBA00022729"/>
    </source>
</evidence>
<dbReference type="Proteomes" id="UP000643672">
    <property type="component" value="Unassembled WGS sequence"/>
</dbReference>
<dbReference type="GO" id="GO:0007155">
    <property type="term" value="P:cell adhesion"/>
    <property type="evidence" value="ECO:0007669"/>
    <property type="project" value="InterPro"/>
</dbReference>
<keyword evidence="4" id="KW-0325">Glycoprotein</keyword>
<evidence type="ECO:0000256" key="2">
    <source>
        <dbReference type="ARBA" id="ARBA00022737"/>
    </source>
</evidence>
<sequence>ALSGTVSVIGTVSSISVSSIVFKQGDTTVHVITTNLPAIVNNTWALANNSAWTSKLTQGDYTVTINLAGKNSDNQDVMGADSTTIKVDMAPPAQPTFILADDTGALDDDKVTKIGTITVASLEEGATWQYSTNGGTNWTNGTGTSFTLAEGTYAINAIQVRQTDVAGNISSVVKNAGTIVVDTSNPSFTSATNVNFEINAAIATTVYDAQASNLNGGNADDGITYSIKNASTSKFAIIANTGIVTYKAIQTAAHSDTVTIIATDVAGNATERVVAVSVRGSIAQGFVMNGESAEDLSGFSVSSAGDVNGDGLDDLIVGAYRADPDNKSNAGKSYVVFGKTNSSAVDLSAIALGTGGFVINGENAADWSGYSVSSAGDVNGDGLDDLIVGANGVGSSVGRSYVVFGKVDKNAVNLSALGTGSFVINGESVGDNSGFSVSSAGDVNGDGLDDLIVGAYQADPDNKSDAGKSYVVFGKVDKNAVNLSALGTGGFVINGENAGDYSSISVSSAGDVNGDGLDDLIVGARYADPANKSNAGKSYVVFGKINSSAVDLSAIASGTGGFVINGENDEDFSGRSVSSAGDVNGDGLDDLIVGAYQANLANKGDAGKSYVVFGKINSSAVDLSAIASGTGGFVINGENTEDLSSFSVSSAGDVNGDGLDDLIVGAHQADPANKNHAGKSYVVFGKTNGSAVDLSAIASGTGGFVINGESASDNNGVSVSSAGDVNGDGLDDLIVGAYRADPNSKDDAGKSYVVFGKTGTKAVDLADISASNGVVAHAIDFQGNGENNILTGTSADELFVAGLGNDVLTGNGGADVFNAGKGDDIIVINADNLAKLSSKVLSNHLLARVDGGGNTDTLKLAGADLNLDLTQIDNGRIQDIEIIDLTGSSNNTLTLNLNDLLDISSSTNVLKVVGNSGDKVEVKTLGFEKSNATEVVNGITYDIYSHASTSTAKLWLAQNLTVSLPSIAQGFVMNGESADDKSGYSVSSAGDVNGDGLDDLIVGAYQADPNSKSNAGKSYVVFGKTDGSAVNLSAIALGTGGFVINGENADDWSGYSVSSAGDVNGDGLDDLIVGARLADPDNKDKAGKSYVVFGKTDKDAVDLSAIASSTGGFVINGENADDRSGLSVSSAGDVNGDGLDDLIVGAYFADPDNKDKAGKSYVIFGKKDKTAVNLSAIAASSGMGGFVINGENVDDRSGVSVSSAGDVNGDGLDDLIVGALMADPDNKDKAGKSYVVFGKTNGSAVDLSVIASGAGGFVINGENADDWSGLSVSSAGDVNGDGLDDLIVGAFNADPNNKSDAGKSYVVFGKKEKDAVNLSVIAAGTGGFVIKGESAYDDSGISVSSAGDVNGDGLDDLIVGAHLADPDNKSNAGKSYVVFGKTNGSAVDLSVIAAGTGGFVINGESASDNNGVSVSSAGDVNGDGLDDLIVGASWATPSSKESAGKSYVVFGKTDTEAVDLADISVGNGVAAHAIDFQGNGENNILTGTSADELFVAGLGNDVLTGNGGADVFNAGKGDDTIVINADNLAKLSSKVLSSDLLARVDGGGNTDTLKLAGADLNLDLTQIDNGRIQDIEIIDLTGSGNNTLTLNLNDLLDISSSTNVLKVVGNSGDKVEVKTFRFEKSNATEVANGITYDIYSHVSSSTAKLWVAQSLTVSLLVPVAQGFVMNGETAGDESGLSVSSAGDVNGDGLDDLIVGVYQADPSSGNNAGKSYVVFGKVDETAINLSAIASGTGGFVINGESAEDNSGLSVSSAGDVNGDGLDDLIIGAYSSQNGAGKSYVVFGKTNESAVNLSVIAAGTGGFVINGENTNDFSGLSVSSAGDVNGDGLDDLIVGAYHADPDNKSNAGKSYVVFGKTNESAVNLSVIAAGTGGFVINGENANDFSGYSVSSAGDVNGDGLDDLIVGAYHADPSSGNNAGKSYVVFGKINESAVNLSVIASGTGGFVINGENVDDWSGISVSSAGDVNGDGLDDLIVGAHFADPASKSEAGKSYVIFGKTDETSVDLSKIASGTGGFVINGENIDDWSGVSVSSAGDVNGDGLDDLIVGAYLADPSGTNNAGKSYVVFGKKDKATVDLSVIASGTGGFVINGENAGDFSGVSVSSAGDVNGDGLDDLIIGARQADPDNKSKAGKSYVVFGKTDTKAVDLADISAGNGVVAHTIDFQGNDDDNTLTGTSVDELFVAGLGNDVLTGNGGADVFNAGKGDDIIIINADNLAKLSSKVLSSDLLARVDGGGNTDTLKLAGADLNLDLTQIDNGRIQDIEIIDLTGSGNNTLKLNLNDLLDISSSTNVLKVIGDAGDKVDIELSDNAFAKDSTKIEDGITYDIYNNVNAADTVELWVEQDLAVF</sequence>
<comment type="caution">
    <text evidence="5">The sequence shown here is derived from an EMBL/GenBank/DDBJ whole genome shotgun (WGS) entry which is preliminary data.</text>
</comment>
<evidence type="ECO:0000313" key="5">
    <source>
        <dbReference type="EMBL" id="CAB5497286.1"/>
    </source>
</evidence>
<dbReference type="InterPro" id="IPR028994">
    <property type="entry name" value="Integrin_alpha_N"/>
</dbReference>
<evidence type="ECO:0008006" key="7">
    <source>
        <dbReference type="Google" id="ProtNLM"/>
    </source>
</evidence>
<evidence type="ECO:0000256" key="3">
    <source>
        <dbReference type="ARBA" id="ARBA00022801"/>
    </source>
</evidence>
<dbReference type="GO" id="GO:0016787">
    <property type="term" value="F:hydrolase activity"/>
    <property type="evidence" value="ECO:0007669"/>
    <property type="project" value="UniProtKB-KW"/>
</dbReference>
<organism evidence="5 6">
    <name type="scientific">Bathymodiolus thermophilus thioautotrophic gill symbiont</name>
    <dbReference type="NCBI Taxonomy" id="2360"/>
    <lineage>
        <taxon>Bacteria</taxon>
        <taxon>Pseudomonadati</taxon>
        <taxon>Pseudomonadota</taxon>
        <taxon>Gammaproteobacteria</taxon>
        <taxon>sulfur-oxidizing symbionts</taxon>
    </lineage>
</organism>
<dbReference type="SUPFAM" id="SSF69318">
    <property type="entry name" value="Integrin alpha N-terminal domain"/>
    <property type="match status" value="6"/>
</dbReference>
<dbReference type="PANTHER" id="PTHR23221">
    <property type="entry name" value="GLYCOSYLPHOSPHATIDYLINOSITOL PHOSPHOLIPASE D"/>
    <property type="match status" value="1"/>
</dbReference>
<keyword evidence="2" id="KW-0677">Repeat</keyword>
<dbReference type="Pfam" id="PF01839">
    <property type="entry name" value="FG-GAP"/>
    <property type="match status" value="21"/>
</dbReference>
<evidence type="ECO:0000256" key="4">
    <source>
        <dbReference type="ARBA" id="ARBA00023180"/>
    </source>
</evidence>
<protein>
    <recommendedName>
        <fullName evidence="7">Flagellar hook-length control protein FliK</fullName>
    </recommendedName>
</protein>
<evidence type="ECO:0000313" key="6">
    <source>
        <dbReference type="Proteomes" id="UP000643672"/>
    </source>
</evidence>
<dbReference type="InterPro" id="IPR000413">
    <property type="entry name" value="Integrin_alpha"/>
</dbReference>
<dbReference type="EMBL" id="CAESAQ020000035">
    <property type="protein sequence ID" value="CAB5497286.1"/>
    <property type="molecule type" value="Genomic_DNA"/>
</dbReference>
<dbReference type="InterPro" id="IPR013519">
    <property type="entry name" value="Int_alpha_beta-p"/>
</dbReference>
<keyword evidence="6" id="KW-1185">Reference proteome</keyword>
<proteinExistence type="predicted"/>
<dbReference type="PROSITE" id="PS51470">
    <property type="entry name" value="FG_GAP"/>
    <property type="match status" value="17"/>
</dbReference>
<dbReference type="SMART" id="SM00191">
    <property type="entry name" value="Int_alpha"/>
    <property type="match status" value="21"/>
</dbReference>
<keyword evidence="1" id="KW-0732">Signal</keyword>